<feature type="signal peptide" evidence="1">
    <location>
        <begin position="1"/>
        <end position="17"/>
    </location>
</feature>
<evidence type="ECO:0000259" key="3">
    <source>
        <dbReference type="Pfam" id="PF12969"/>
    </source>
</evidence>
<evidence type="ECO:0000313" key="4">
    <source>
        <dbReference type="EMBL" id="MCB4798630.1"/>
    </source>
</evidence>
<dbReference type="Gene3D" id="3.10.620.30">
    <property type="match status" value="1"/>
</dbReference>
<accession>A0A9X1L1F6</accession>
<evidence type="ECO:0000313" key="5">
    <source>
        <dbReference type="Proteomes" id="UP001139199"/>
    </source>
</evidence>
<sequence>MRKIFLLAIFIAQTTFAQDFKFGKVSKEELQETSYALDPSANAVVLYKNQITYFSFNTASSELVTEIQMRVKIYNKEGFDKATDQIDLFKNRSTKDVVSGLKAYTFNLVDGKVEKTSLSKDQIFKTEINYNYDQVKFTMPNVKEGSVIEYKYKITSPFIWNIDEFVFQYDIPIKKLEAEIRTPEGLNFKETKKGFVSFWGKTGKSYNETNAIVYKLDNVPALKEERYVDNIENYRAGVMFELRSIQIPGVINRHYASTWSDVAKTIGNEDDYENKLDKSGSFNDELDGLLAGKTEPLDKMKTVFQYVKDNLTWNDMDGKYFYYGIRKALKEKKGNAADINLTLVAMLRYAGLNANPLVISTKENILPIFPTVDRLNYVVAHVKHGEKTYFLDATNEFSDINVMPIKDYNWKGILIDNNNMVWNSININQPELAIEQCMLNGELSEDGVFTGGVRARYTKHKAFQFRESFKNKDIDVYVANKEKALKNIEISNYEAKNADVSEGYVAEAYNVLFEEAASSVGDKLYLSPLMFLGLEENPFKLDERKFPIDFGFPFQEKYNVSIKLPEGYVAETTPAPIYVKIPDNLGHFKYNVKIGASAIQLLVDFEINNAVVGADKYLFLKQFFNEMIKKEAEQIVLKKA</sequence>
<proteinExistence type="predicted"/>
<dbReference type="Gene3D" id="2.60.120.1130">
    <property type="match status" value="1"/>
</dbReference>
<dbReference type="AlphaFoldDB" id="A0A9X1L1F6"/>
<feature type="domain" description="DUF3857" evidence="3">
    <location>
        <begin position="64"/>
        <end position="193"/>
    </location>
</feature>
<dbReference type="EMBL" id="JAJAPW010000003">
    <property type="protein sequence ID" value="MCB4798630.1"/>
    <property type="molecule type" value="Genomic_DNA"/>
</dbReference>
<dbReference type="Gene3D" id="2.60.40.3140">
    <property type="match status" value="1"/>
</dbReference>
<comment type="caution">
    <text evidence="4">The sequence shown here is derived from an EMBL/GenBank/DDBJ whole genome shotgun (WGS) entry which is preliminary data.</text>
</comment>
<protein>
    <submittedName>
        <fullName evidence="4">DUF3857 domain-containing protein</fullName>
    </submittedName>
</protein>
<dbReference type="Pfam" id="PF12969">
    <property type="entry name" value="DUF3857"/>
    <property type="match status" value="1"/>
</dbReference>
<name>A0A9X1L1F6_9FLAO</name>
<organism evidence="4 5">
    <name type="scientific">Neotamlana laminarinivorans</name>
    <dbReference type="NCBI Taxonomy" id="2883124"/>
    <lineage>
        <taxon>Bacteria</taxon>
        <taxon>Pseudomonadati</taxon>
        <taxon>Bacteroidota</taxon>
        <taxon>Flavobacteriia</taxon>
        <taxon>Flavobacteriales</taxon>
        <taxon>Flavobacteriaceae</taxon>
        <taxon>Neotamlana</taxon>
    </lineage>
</organism>
<dbReference type="InterPro" id="IPR002931">
    <property type="entry name" value="Transglutaminase-like"/>
</dbReference>
<evidence type="ECO:0000259" key="2">
    <source>
        <dbReference type="Pfam" id="PF01841"/>
    </source>
</evidence>
<dbReference type="InterPro" id="IPR024618">
    <property type="entry name" value="DUF3857"/>
</dbReference>
<keyword evidence="1" id="KW-0732">Signal</keyword>
<dbReference type="Pfam" id="PF01841">
    <property type="entry name" value="Transglut_core"/>
    <property type="match status" value="1"/>
</dbReference>
<keyword evidence="5" id="KW-1185">Reference proteome</keyword>
<gene>
    <name evidence="4" type="ORF">LG649_07230</name>
</gene>
<feature type="chain" id="PRO_5040913016" evidence="1">
    <location>
        <begin position="18"/>
        <end position="640"/>
    </location>
</feature>
<feature type="domain" description="Transglutaminase-like" evidence="2">
    <location>
        <begin position="289"/>
        <end position="355"/>
    </location>
</feature>
<reference evidence="4" key="1">
    <citation type="submission" date="2021-10" db="EMBL/GenBank/DDBJ databases">
        <title>Tamlana sargassums sp. nov., and Tamlana laminarinivorans sp. nov., two new bacteria isolated from the brown alga.</title>
        <authorList>
            <person name="Li J."/>
        </authorList>
    </citation>
    <scope>NUCLEOTIDE SEQUENCE</scope>
    <source>
        <strain evidence="4">PT2-4</strain>
    </source>
</reference>
<dbReference type="RefSeq" id="WP_226542803.1">
    <property type="nucleotide sequence ID" value="NZ_JAJAPW010000003.1"/>
</dbReference>
<dbReference type="Proteomes" id="UP001139199">
    <property type="component" value="Unassembled WGS sequence"/>
</dbReference>
<evidence type="ECO:0000256" key="1">
    <source>
        <dbReference type="SAM" id="SignalP"/>
    </source>
</evidence>